<protein>
    <recommendedName>
        <fullName evidence="3">Disease resistance protein winged helix domain-containing protein</fullName>
    </recommendedName>
</protein>
<dbReference type="Gene3D" id="1.10.10.10">
    <property type="entry name" value="Winged helix-like DNA-binding domain superfamily/Winged helix DNA-binding domain"/>
    <property type="match status" value="1"/>
</dbReference>
<dbReference type="GO" id="GO:0098542">
    <property type="term" value="P:defense response to other organism"/>
    <property type="evidence" value="ECO:0007669"/>
    <property type="project" value="TreeGrafter"/>
</dbReference>
<name>A0A218XM93_PUNGR</name>
<evidence type="ECO:0000313" key="5">
    <source>
        <dbReference type="Proteomes" id="UP000197138"/>
    </source>
</evidence>
<accession>A0A218XM93</accession>
<feature type="domain" description="Disease resistance protein winged helix" evidence="3">
    <location>
        <begin position="31"/>
        <end position="92"/>
    </location>
</feature>
<dbReference type="EMBL" id="MTKT01001111">
    <property type="protein sequence ID" value="OWM85910.1"/>
    <property type="molecule type" value="Genomic_DNA"/>
</dbReference>
<keyword evidence="2" id="KW-0611">Plant defense</keyword>
<evidence type="ECO:0000313" key="4">
    <source>
        <dbReference type="EMBL" id="OWM85910.1"/>
    </source>
</evidence>
<dbReference type="InterPro" id="IPR044974">
    <property type="entry name" value="Disease_R_plants"/>
</dbReference>
<dbReference type="InterPro" id="IPR036388">
    <property type="entry name" value="WH-like_DNA-bd_sf"/>
</dbReference>
<sequence length="102" mass="11857">MDLSVIGSLLPSYNDLRARSDLKSCFLYFGIFPEDYSIQQERLIRLWTAEGFVKKQRNKNLEEIAEDNLNVLIHRNLVTVCKRDIDGRVRSCLQILTQSVPQ</sequence>
<evidence type="ECO:0000256" key="1">
    <source>
        <dbReference type="ARBA" id="ARBA00022737"/>
    </source>
</evidence>
<proteinExistence type="predicted"/>
<dbReference type="FunFam" id="1.10.10.10:FF:000322">
    <property type="entry name" value="Probable disease resistance protein At1g63360"/>
    <property type="match status" value="1"/>
</dbReference>
<dbReference type="PANTHER" id="PTHR23155:SF1205">
    <property type="entry name" value="DISEASE RESISTANCE PROTEIN RPM1"/>
    <property type="match status" value="1"/>
</dbReference>
<dbReference type="AlphaFoldDB" id="A0A218XM93"/>
<dbReference type="Proteomes" id="UP000197138">
    <property type="component" value="Unassembled WGS sequence"/>
</dbReference>
<dbReference type="Pfam" id="PF23559">
    <property type="entry name" value="WHD_DRP"/>
    <property type="match status" value="1"/>
</dbReference>
<reference evidence="5" key="1">
    <citation type="journal article" date="2017" name="Plant J.">
        <title>The pomegranate (Punica granatum L.) genome and the genomics of punicalagin biosynthesis.</title>
        <authorList>
            <person name="Qin G."/>
            <person name="Xu C."/>
            <person name="Ming R."/>
            <person name="Tang H."/>
            <person name="Guyot R."/>
            <person name="Kramer E.M."/>
            <person name="Hu Y."/>
            <person name="Yi X."/>
            <person name="Qi Y."/>
            <person name="Xu X."/>
            <person name="Gao Z."/>
            <person name="Pan H."/>
            <person name="Jian J."/>
            <person name="Tian Y."/>
            <person name="Yue Z."/>
            <person name="Xu Y."/>
        </authorList>
    </citation>
    <scope>NUCLEOTIDE SEQUENCE [LARGE SCALE GENOMIC DNA]</scope>
    <source>
        <strain evidence="5">cv. Dabenzi</strain>
    </source>
</reference>
<evidence type="ECO:0000259" key="3">
    <source>
        <dbReference type="Pfam" id="PF23559"/>
    </source>
</evidence>
<comment type="caution">
    <text evidence="4">The sequence shown here is derived from an EMBL/GenBank/DDBJ whole genome shotgun (WGS) entry which is preliminary data.</text>
</comment>
<evidence type="ECO:0000256" key="2">
    <source>
        <dbReference type="ARBA" id="ARBA00022821"/>
    </source>
</evidence>
<dbReference type="InterPro" id="IPR058922">
    <property type="entry name" value="WHD_DRP"/>
</dbReference>
<organism evidence="4 5">
    <name type="scientific">Punica granatum</name>
    <name type="common">Pomegranate</name>
    <dbReference type="NCBI Taxonomy" id="22663"/>
    <lineage>
        <taxon>Eukaryota</taxon>
        <taxon>Viridiplantae</taxon>
        <taxon>Streptophyta</taxon>
        <taxon>Embryophyta</taxon>
        <taxon>Tracheophyta</taxon>
        <taxon>Spermatophyta</taxon>
        <taxon>Magnoliopsida</taxon>
        <taxon>eudicotyledons</taxon>
        <taxon>Gunneridae</taxon>
        <taxon>Pentapetalae</taxon>
        <taxon>rosids</taxon>
        <taxon>malvids</taxon>
        <taxon>Myrtales</taxon>
        <taxon>Lythraceae</taxon>
        <taxon>Punica</taxon>
    </lineage>
</organism>
<dbReference type="PANTHER" id="PTHR23155">
    <property type="entry name" value="DISEASE RESISTANCE PROTEIN RP"/>
    <property type="match status" value="1"/>
</dbReference>
<keyword evidence="1" id="KW-0677">Repeat</keyword>
<gene>
    <name evidence="4" type="ORF">CDL15_Pgr012160</name>
</gene>